<organism evidence="7">
    <name type="scientific">Albugo laibachii Nc14</name>
    <dbReference type="NCBI Taxonomy" id="890382"/>
    <lineage>
        <taxon>Eukaryota</taxon>
        <taxon>Sar</taxon>
        <taxon>Stramenopiles</taxon>
        <taxon>Oomycota</taxon>
        <taxon>Peronosporomycetes</taxon>
        <taxon>Albuginales</taxon>
        <taxon>Albuginaceae</taxon>
        <taxon>Albugo</taxon>
    </lineage>
</organism>
<comment type="subunit">
    <text evidence="5">V-ATPase is a heteromultimeric enzyme composed of a peripheral catalytic V1 complex (components A to H) attached to an integral membrane V0 proton pore complex.</text>
</comment>
<dbReference type="HOGENOM" id="CLU_017554_3_0_1"/>
<keyword evidence="4 5" id="KW-0406">Ion transport</keyword>
<dbReference type="InterPro" id="IPR004907">
    <property type="entry name" value="ATPase_V1-cplx_csu"/>
</dbReference>
<name>F0X1H8_9STRA</name>
<dbReference type="PANTHER" id="PTHR10137:SF0">
    <property type="entry name" value="V-TYPE PROTON ATPASE SUBUNIT C"/>
    <property type="match status" value="1"/>
</dbReference>
<dbReference type="InterPro" id="IPR036132">
    <property type="entry name" value="Vac_ATP_synth_c_sf"/>
</dbReference>
<dbReference type="GO" id="GO:0000221">
    <property type="term" value="C:vacuolar proton-transporting V-type ATPase, V1 domain"/>
    <property type="evidence" value="ECO:0007669"/>
    <property type="project" value="TreeGrafter"/>
</dbReference>
<evidence type="ECO:0000256" key="1">
    <source>
        <dbReference type="ARBA" id="ARBA00006138"/>
    </source>
</evidence>
<evidence type="ECO:0000313" key="7">
    <source>
        <dbReference type="EMBL" id="CCA27664.1"/>
    </source>
</evidence>
<protein>
    <recommendedName>
        <fullName evidence="5">V-type proton ATPase subunit C</fullName>
    </recommendedName>
</protein>
<gene>
    <name evidence="7" type="primary">AlNc14C622G12269</name>
    <name evidence="7" type="ORF">ALNC14_138080</name>
</gene>
<dbReference type="SUPFAM" id="SSF118203">
    <property type="entry name" value="Vacuolar ATP synthase subunit C"/>
    <property type="match status" value="1"/>
</dbReference>
<dbReference type="EMBL" id="FR824630">
    <property type="protein sequence ID" value="CCA27664.1"/>
    <property type="molecule type" value="Genomic_DNA"/>
</dbReference>
<proteinExistence type="inferred from homology"/>
<keyword evidence="2 5" id="KW-0813">Transport</keyword>
<accession>F0X1H8</accession>
<keyword evidence="6" id="KW-0175">Coiled coil</keyword>
<sequence>MSHWLVSVPNEKNRSSETTFLEVKAETASSRHNYATCCRMELPSDLLVGTLDSLMALSDELQRVDMIVEGMVRKIERQFQELHDKDQSLTVDGVPVDRYLEYFQWDEAKHPHRRPLAEIVSIIQNSLGKVEDEIKQLSTRYSEKKQLLAQLQRKKGGNLLVANLNDILTPQVVSSSDFINTDYLQTLVVVVPKNLEEQWITEYHKIGESIVEYAPEGSREPIRGSPVVPNSSRKIYADGDTMLYTVTILKGKYQGGHVDPAGDFEQGSIVDYVEDFKTRAREKRFIVRNFVFDSTSHASNEEAISHLEVEVDRLRIGLIRWCKAHFGETFIAWMHLKVIRIFVESVLRYGLPVNFVVILYHPHHGKEKKLKNTLAKKYAHLQPKRFSEMEESGSGVAQDFYPYVINAFNPLSTDS</sequence>
<feature type="coiled-coil region" evidence="6">
    <location>
        <begin position="127"/>
        <end position="154"/>
    </location>
</feature>
<evidence type="ECO:0000256" key="3">
    <source>
        <dbReference type="ARBA" id="ARBA00022781"/>
    </source>
</evidence>
<evidence type="ECO:0000256" key="6">
    <source>
        <dbReference type="SAM" id="Coils"/>
    </source>
</evidence>
<dbReference type="CDD" id="cd14785">
    <property type="entry name" value="V-ATPase_C"/>
    <property type="match status" value="1"/>
</dbReference>
<reference evidence="7" key="1">
    <citation type="journal article" date="2011" name="PLoS Biol.">
        <title>Gene gain and loss during evolution of obligate parasitism in the white rust pathogen of Arabidopsis thaliana.</title>
        <authorList>
            <person name="Kemen E."/>
            <person name="Gardiner A."/>
            <person name="Schultz-Larsen T."/>
            <person name="Kemen A.C."/>
            <person name="Balmuth A.L."/>
            <person name="Robert-Seilaniantz A."/>
            <person name="Bailey K."/>
            <person name="Holub E."/>
            <person name="Studholme D.J."/>
            <person name="Maclean D."/>
            <person name="Jones J.D."/>
        </authorList>
    </citation>
    <scope>NUCLEOTIDE SEQUENCE</scope>
</reference>
<evidence type="ECO:0000256" key="5">
    <source>
        <dbReference type="RuleBase" id="RU364010"/>
    </source>
</evidence>
<dbReference type="Gene3D" id="1.20.1460.10">
    <property type="entry name" value="subunit c (vma5p) of the yeast v-atpase, domain 2"/>
    <property type="match status" value="2"/>
</dbReference>
<comment type="similarity">
    <text evidence="1 5">Belongs to the V-ATPase C subunit family.</text>
</comment>
<evidence type="ECO:0000256" key="2">
    <source>
        <dbReference type="ARBA" id="ARBA00022448"/>
    </source>
</evidence>
<reference evidence="7" key="2">
    <citation type="submission" date="2011-02" db="EMBL/GenBank/DDBJ databases">
        <authorList>
            <person name="MacLean D."/>
        </authorList>
    </citation>
    <scope>NUCLEOTIDE SEQUENCE</scope>
</reference>
<evidence type="ECO:0000256" key="4">
    <source>
        <dbReference type="ARBA" id="ARBA00023065"/>
    </source>
</evidence>
<comment type="function">
    <text evidence="5">Subunit of the V1 complex of vacuolar(H+)-ATPase (V-ATPase), a multisubunit enzyme composed of a peripheral complex (V1) that hydrolyzes ATP and a membrane integral complex (V0) that translocates protons. V-ATPase is responsible for acidifying and maintaining the pH of intracellular compartments and in some cell types, is targeted to the plasma membrane, where it is responsible for acidifying the extracellular environment. Subunit C is necessary for the assembly of the catalytic sector of the enzyme and is likely to have a specific function in its catalytic activity.</text>
</comment>
<keyword evidence="3 5" id="KW-0375">Hydrogen ion transport</keyword>
<dbReference type="Pfam" id="PF03223">
    <property type="entry name" value="V-ATPase_C"/>
    <property type="match status" value="1"/>
</dbReference>
<dbReference type="GO" id="GO:0046961">
    <property type="term" value="F:proton-transporting ATPase activity, rotational mechanism"/>
    <property type="evidence" value="ECO:0007669"/>
    <property type="project" value="InterPro"/>
</dbReference>
<dbReference type="PANTHER" id="PTHR10137">
    <property type="entry name" value="V-TYPE PROTON ATPASE SUBUNIT C"/>
    <property type="match status" value="1"/>
</dbReference>
<dbReference type="AlphaFoldDB" id="F0X1H8"/>